<keyword evidence="2" id="KW-0812">Transmembrane</keyword>
<reference evidence="4 5" key="1">
    <citation type="journal article" date="2015" name="Genome Biol. Evol.">
        <title>Phylogenomic analyses indicate that early fungi evolved digesting cell walls of algal ancestors of land plants.</title>
        <authorList>
            <person name="Chang Y."/>
            <person name="Wang S."/>
            <person name="Sekimoto S."/>
            <person name="Aerts A.L."/>
            <person name="Choi C."/>
            <person name="Clum A."/>
            <person name="LaButti K.M."/>
            <person name="Lindquist E.A."/>
            <person name="Yee Ngan C."/>
            <person name="Ohm R.A."/>
            <person name="Salamov A.A."/>
            <person name="Grigoriev I.V."/>
            <person name="Spatafora J.W."/>
            <person name="Berbee M.L."/>
        </authorList>
    </citation>
    <scope>NUCLEOTIDE SEQUENCE [LARGE SCALE GENOMIC DNA]</scope>
    <source>
        <strain evidence="4 5">JEL478</strain>
    </source>
</reference>
<evidence type="ECO:0000256" key="2">
    <source>
        <dbReference type="SAM" id="Phobius"/>
    </source>
</evidence>
<name>A0A139A8Q7_GONPJ</name>
<keyword evidence="3" id="KW-0732">Signal</keyword>
<evidence type="ECO:0000313" key="4">
    <source>
        <dbReference type="EMBL" id="KXS13094.1"/>
    </source>
</evidence>
<feature type="chain" id="PRO_5007296040" description="Extracellular membrane protein CFEM domain-containing protein" evidence="3">
    <location>
        <begin position="26"/>
        <end position="222"/>
    </location>
</feature>
<evidence type="ECO:0000256" key="1">
    <source>
        <dbReference type="SAM" id="MobiDB-lite"/>
    </source>
</evidence>
<dbReference type="AlphaFoldDB" id="A0A139A8Q7"/>
<accession>A0A139A8Q7</accession>
<gene>
    <name evidence="4" type="ORF">M427DRAFT_58992</name>
</gene>
<dbReference type="Proteomes" id="UP000070544">
    <property type="component" value="Unassembled WGS sequence"/>
</dbReference>
<evidence type="ECO:0000256" key="3">
    <source>
        <dbReference type="SAM" id="SignalP"/>
    </source>
</evidence>
<dbReference type="EMBL" id="KQ965782">
    <property type="protein sequence ID" value="KXS13094.1"/>
    <property type="molecule type" value="Genomic_DNA"/>
</dbReference>
<organism evidence="4 5">
    <name type="scientific">Gonapodya prolifera (strain JEL478)</name>
    <name type="common">Monoblepharis prolifera</name>
    <dbReference type="NCBI Taxonomy" id="1344416"/>
    <lineage>
        <taxon>Eukaryota</taxon>
        <taxon>Fungi</taxon>
        <taxon>Fungi incertae sedis</taxon>
        <taxon>Chytridiomycota</taxon>
        <taxon>Chytridiomycota incertae sedis</taxon>
        <taxon>Monoblepharidomycetes</taxon>
        <taxon>Monoblepharidales</taxon>
        <taxon>Gonapodyaceae</taxon>
        <taxon>Gonapodya</taxon>
    </lineage>
</organism>
<keyword evidence="2" id="KW-0472">Membrane</keyword>
<feature type="transmembrane region" description="Helical" evidence="2">
    <location>
        <begin position="182"/>
        <end position="204"/>
    </location>
</feature>
<feature type="signal peptide" evidence="3">
    <location>
        <begin position="1"/>
        <end position="25"/>
    </location>
</feature>
<proteinExistence type="predicted"/>
<keyword evidence="5" id="KW-1185">Reference proteome</keyword>
<protein>
    <recommendedName>
        <fullName evidence="6">Extracellular membrane protein CFEM domain-containing protein</fullName>
    </recommendedName>
</protein>
<keyword evidence="2" id="KW-1133">Transmembrane helix</keyword>
<evidence type="ECO:0000313" key="5">
    <source>
        <dbReference type="Proteomes" id="UP000070544"/>
    </source>
</evidence>
<evidence type="ECO:0008006" key="6">
    <source>
        <dbReference type="Google" id="ProtNLM"/>
    </source>
</evidence>
<sequence>MVSLTVVRGLIGMLVLQLAVNTAFGIPSGHRLERRHPCTNDTTCGTANTALHEVERFCGQSGVCHVLCAEGFWECYYNFCSNITCSAATPLSGQGPLYGADGQVLASSTVAARATSSSTTTASVAGPSSATSTLPPTSTVAAPTVVPSVIIPASGASSAGQSAANGQLLATRTGAGGLSAGAIGAIGLVVAAVIIGIVGGVAYFNRKKSGRVNRIERPQAGR</sequence>
<feature type="region of interest" description="Disordered" evidence="1">
    <location>
        <begin position="117"/>
        <end position="138"/>
    </location>
</feature>